<evidence type="ECO:0000313" key="1">
    <source>
        <dbReference type="EMBL" id="HIH07974.1"/>
    </source>
</evidence>
<dbReference type="Proteomes" id="UP000577419">
    <property type="component" value="Unassembled WGS sequence"/>
</dbReference>
<gene>
    <name evidence="1" type="ORF">HA237_01240</name>
</gene>
<dbReference type="PANTHER" id="PTHR39550">
    <property type="entry name" value="SLL0658 PROTEIN"/>
    <property type="match status" value="1"/>
</dbReference>
<evidence type="ECO:0000313" key="2">
    <source>
        <dbReference type="Proteomes" id="UP000577419"/>
    </source>
</evidence>
<accession>A0A7J4IT94</accession>
<dbReference type="Pfam" id="PF11848">
    <property type="entry name" value="DUF3368"/>
    <property type="match status" value="1"/>
</dbReference>
<sequence>MIVVSNASPLIFFIKLERLDLLEKLFTKIVMPEQVFFEVSVKETAGNEIKASAFIEVKKFFLKKDISLGKGETAAILLALQLKTSKVLLDDRKARIAAKSFGLKPIGTLGLLVLAREKNLITKKEFSKLLNELVKNGFRISIEL</sequence>
<feature type="non-terminal residue" evidence="1">
    <location>
        <position position="144"/>
    </location>
</feature>
<organism evidence="1 2">
    <name type="scientific">Candidatus Iainarchaeum sp</name>
    <dbReference type="NCBI Taxonomy" id="3101447"/>
    <lineage>
        <taxon>Archaea</taxon>
        <taxon>Candidatus Iainarchaeota</taxon>
        <taxon>Candidatus Iainarchaeia</taxon>
        <taxon>Candidatus Iainarchaeales</taxon>
        <taxon>Candidatus Iainarchaeaceae</taxon>
        <taxon>Candidatus Iainarchaeum</taxon>
    </lineage>
</organism>
<dbReference type="InterPro" id="IPR021799">
    <property type="entry name" value="PIN-like_prokaryotic"/>
</dbReference>
<reference evidence="2" key="1">
    <citation type="journal article" date="2020" name="bioRxiv">
        <title>A rank-normalized archaeal taxonomy based on genome phylogeny resolves widespread incomplete and uneven classifications.</title>
        <authorList>
            <person name="Rinke C."/>
            <person name="Chuvochina M."/>
            <person name="Mussig A.J."/>
            <person name="Chaumeil P.-A."/>
            <person name="Waite D.W."/>
            <person name="Whitman W.B."/>
            <person name="Parks D.H."/>
            <person name="Hugenholtz P."/>
        </authorList>
    </citation>
    <scope>NUCLEOTIDE SEQUENCE [LARGE SCALE GENOMIC DNA]</scope>
</reference>
<dbReference type="EMBL" id="DUFG01000008">
    <property type="protein sequence ID" value="HIH07974.1"/>
    <property type="molecule type" value="Genomic_DNA"/>
</dbReference>
<proteinExistence type="predicted"/>
<comment type="caution">
    <text evidence="1">The sequence shown here is derived from an EMBL/GenBank/DDBJ whole genome shotgun (WGS) entry which is preliminary data.</text>
</comment>
<dbReference type="PANTHER" id="PTHR39550:SF1">
    <property type="entry name" value="SLL0658 PROTEIN"/>
    <property type="match status" value="1"/>
</dbReference>
<dbReference type="AlphaFoldDB" id="A0A7J4IT94"/>
<protein>
    <submittedName>
        <fullName evidence="1">DUF3368 domain-containing protein</fullName>
    </submittedName>
</protein>
<name>A0A7J4IT94_9ARCH</name>